<dbReference type="EMBL" id="VBAJ01000270">
    <property type="protein sequence ID" value="TMJ04152.1"/>
    <property type="molecule type" value="Genomic_DNA"/>
</dbReference>
<gene>
    <name evidence="3" type="ORF">E6G98_01465</name>
    <name evidence="2" type="ORF">E6G99_10715</name>
</gene>
<dbReference type="Proteomes" id="UP000318661">
    <property type="component" value="Unassembled WGS sequence"/>
</dbReference>
<comment type="caution">
    <text evidence="3">The sequence shown here is derived from an EMBL/GenBank/DDBJ whole genome shotgun (WGS) entry which is preliminary data.</text>
</comment>
<evidence type="ECO:0000313" key="4">
    <source>
        <dbReference type="Proteomes" id="UP000315217"/>
    </source>
</evidence>
<dbReference type="EMBL" id="VBAI01000012">
    <property type="protein sequence ID" value="TMJ12972.1"/>
    <property type="molecule type" value="Genomic_DNA"/>
</dbReference>
<dbReference type="Pfam" id="PF00583">
    <property type="entry name" value="Acetyltransf_1"/>
    <property type="match status" value="1"/>
</dbReference>
<dbReference type="GO" id="GO:0016747">
    <property type="term" value="F:acyltransferase activity, transferring groups other than amino-acyl groups"/>
    <property type="evidence" value="ECO:0007669"/>
    <property type="project" value="InterPro"/>
</dbReference>
<dbReference type="Gene3D" id="3.40.630.30">
    <property type="match status" value="1"/>
</dbReference>
<proteinExistence type="predicted"/>
<protein>
    <submittedName>
        <fullName evidence="3">GNAT family N-acetyltransferase</fullName>
    </submittedName>
</protein>
<dbReference type="PROSITE" id="PS51186">
    <property type="entry name" value="GNAT"/>
    <property type="match status" value="1"/>
</dbReference>
<feature type="domain" description="N-acetyltransferase" evidence="1">
    <location>
        <begin position="163"/>
        <end position="293"/>
    </location>
</feature>
<evidence type="ECO:0000313" key="2">
    <source>
        <dbReference type="EMBL" id="TMJ04152.1"/>
    </source>
</evidence>
<reference evidence="4 5" key="1">
    <citation type="journal article" date="2019" name="Nat. Microbiol.">
        <title>Mediterranean grassland soil C-N compound turnover is dependent on rainfall and depth, and is mediated by genomically divergent microorganisms.</title>
        <authorList>
            <person name="Diamond S."/>
            <person name="Andeer P.F."/>
            <person name="Li Z."/>
            <person name="Crits-Christoph A."/>
            <person name="Burstein D."/>
            <person name="Anantharaman K."/>
            <person name="Lane K.R."/>
            <person name="Thomas B.C."/>
            <person name="Pan C."/>
            <person name="Northen T.R."/>
            <person name="Banfield J.F."/>
        </authorList>
    </citation>
    <scope>NUCLEOTIDE SEQUENCE [LARGE SCALE GENOMIC DNA]</scope>
    <source>
        <strain evidence="3">NP_1</strain>
        <strain evidence="2">NP_2</strain>
    </source>
</reference>
<dbReference type="InterPro" id="IPR000182">
    <property type="entry name" value="GNAT_dom"/>
</dbReference>
<accession>A0A537LYB0</accession>
<organism evidence="3 4">
    <name type="scientific">Candidatus Segetimicrobium genomatis</name>
    <dbReference type="NCBI Taxonomy" id="2569760"/>
    <lineage>
        <taxon>Bacteria</taxon>
        <taxon>Bacillati</taxon>
        <taxon>Candidatus Sysuimicrobiota</taxon>
        <taxon>Candidatus Sysuimicrobiia</taxon>
        <taxon>Candidatus Sysuimicrobiales</taxon>
        <taxon>Candidatus Segetimicrobiaceae</taxon>
        <taxon>Candidatus Segetimicrobium</taxon>
    </lineage>
</organism>
<evidence type="ECO:0000313" key="3">
    <source>
        <dbReference type="EMBL" id="TMJ12972.1"/>
    </source>
</evidence>
<dbReference type="AlphaFoldDB" id="A0A537LYB0"/>
<dbReference type="CDD" id="cd04301">
    <property type="entry name" value="NAT_SF"/>
    <property type="match status" value="1"/>
</dbReference>
<sequence length="293" mass="32811">MRLTIRAAGPSDVPSLVEIYDRAYHGGYSACFDRYGPSTPQDFWWVQSEKPVFLIDLNQRPGGLIILGKVGRQLLVEEFLIHTPAASREPDGRAQLEETVTNGVHEFLVKKFQDERQDLVTLRCAETNPAGLLLARRHGFSFANALVVASGAVRGEAPAPAGYTIRRASQADARSVARLHEETLRVPVRSEDLHNLSKQSDMRVFLAEREAFPVGLALAQAKDGVGRWTVGVRDAHRHKGLGRALAQETLQFFAARKLTPITTYWALDTEAARFARSLEVRTERTYLYFEKRI</sequence>
<dbReference type="SUPFAM" id="SSF55729">
    <property type="entry name" value="Acyl-CoA N-acyltransferases (Nat)"/>
    <property type="match status" value="2"/>
</dbReference>
<evidence type="ECO:0000259" key="1">
    <source>
        <dbReference type="PROSITE" id="PS51186"/>
    </source>
</evidence>
<name>A0A537LYB0_9BACT</name>
<dbReference type="Proteomes" id="UP000315217">
    <property type="component" value="Unassembled WGS sequence"/>
</dbReference>
<dbReference type="InterPro" id="IPR016181">
    <property type="entry name" value="Acyl_CoA_acyltransferase"/>
</dbReference>
<evidence type="ECO:0000313" key="5">
    <source>
        <dbReference type="Proteomes" id="UP000318661"/>
    </source>
</evidence>
<keyword evidence="3" id="KW-0808">Transferase</keyword>